<protein>
    <submittedName>
        <fullName evidence="2">Uncharacterized protein</fullName>
    </submittedName>
</protein>
<gene>
    <name evidence="2" type="ORF">SAMN04515678_10761</name>
</gene>
<sequence>MTRLKSSEEPVIQWPAGDHEAVGREGCSAGNGGYLP</sequence>
<dbReference type="Proteomes" id="UP000325289">
    <property type="component" value="Unassembled WGS sequence"/>
</dbReference>
<evidence type="ECO:0000313" key="2">
    <source>
        <dbReference type="EMBL" id="SFE19227.1"/>
    </source>
</evidence>
<reference evidence="2 3" key="1">
    <citation type="submission" date="2016-10" db="EMBL/GenBank/DDBJ databases">
        <authorList>
            <person name="Varghese N."/>
            <person name="Submissions S."/>
        </authorList>
    </citation>
    <scope>NUCLEOTIDE SEQUENCE [LARGE SCALE GENOMIC DNA]</scope>
    <source>
        <strain evidence="3">YIM D21,KCTC 23444,ACCC 10710</strain>
    </source>
</reference>
<organism evidence="2 3">
    <name type="scientific">Roseivivax sediminis</name>
    <dbReference type="NCBI Taxonomy" id="936889"/>
    <lineage>
        <taxon>Bacteria</taxon>
        <taxon>Pseudomonadati</taxon>
        <taxon>Pseudomonadota</taxon>
        <taxon>Alphaproteobacteria</taxon>
        <taxon>Rhodobacterales</taxon>
        <taxon>Roseobacteraceae</taxon>
        <taxon>Roseivivax</taxon>
    </lineage>
</organism>
<keyword evidence="3" id="KW-1185">Reference proteome</keyword>
<proteinExistence type="predicted"/>
<feature type="region of interest" description="Disordered" evidence="1">
    <location>
        <begin position="1"/>
        <end position="36"/>
    </location>
</feature>
<name>A0A1I1YI49_9RHOB</name>
<evidence type="ECO:0000256" key="1">
    <source>
        <dbReference type="SAM" id="MobiDB-lite"/>
    </source>
</evidence>
<accession>A0A1I1YI49</accession>
<dbReference type="AlphaFoldDB" id="A0A1I1YI49"/>
<dbReference type="EMBL" id="FOMS01000007">
    <property type="protein sequence ID" value="SFE19227.1"/>
    <property type="molecule type" value="Genomic_DNA"/>
</dbReference>
<evidence type="ECO:0000313" key="3">
    <source>
        <dbReference type="Proteomes" id="UP000325289"/>
    </source>
</evidence>